<feature type="region of interest" description="Disordered" evidence="5">
    <location>
        <begin position="983"/>
        <end position="1044"/>
    </location>
</feature>
<dbReference type="OrthoDB" id="10072614at2759"/>
<dbReference type="GO" id="GO:0030915">
    <property type="term" value="C:Smc5-Smc6 complex"/>
    <property type="evidence" value="ECO:0007669"/>
    <property type="project" value="TreeGrafter"/>
</dbReference>
<dbReference type="KEGG" id="bbes:BESB_069300"/>
<evidence type="ECO:0000313" key="7">
    <source>
        <dbReference type="EMBL" id="PFH34897.1"/>
    </source>
</evidence>
<proteinExistence type="inferred from homology"/>
<evidence type="ECO:0000256" key="5">
    <source>
        <dbReference type="SAM" id="MobiDB-lite"/>
    </source>
</evidence>
<dbReference type="GO" id="GO:0003697">
    <property type="term" value="F:single-stranded DNA binding"/>
    <property type="evidence" value="ECO:0007669"/>
    <property type="project" value="TreeGrafter"/>
</dbReference>
<feature type="compositionally biased region" description="Polar residues" evidence="5">
    <location>
        <begin position="1"/>
        <end position="15"/>
    </location>
</feature>
<reference evidence="7 8" key="1">
    <citation type="submission" date="2017-09" db="EMBL/GenBank/DDBJ databases">
        <title>Genome sequencing of Besnoitia besnoiti strain Bb-Ger1.</title>
        <authorList>
            <person name="Schares G."/>
            <person name="Venepally P."/>
            <person name="Lorenzi H.A."/>
        </authorList>
    </citation>
    <scope>NUCLEOTIDE SEQUENCE [LARGE SCALE GENOMIC DNA]</scope>
    <source>
        <strain evidence="7 8">Bb-Ger1</strain>
    </source>
</reference>
<name>A0A2A9MH30_BESBE</name>
<feature type="region of interest" description="Disordered" evidence="5">
    <location>
        <begin position="1"/>
        <end position="24"/>
    </location>
</feature>
<dbReference type="EMBL" id="NWUJ01000006">
    <property type="protein sequence ID" value="PFH34897.1"/>
    <property type="molecule type" value="Genomic_DNA"/>
</dbReference>
<keyword evidence="3 4" id="KW-0175">Coiled coil</keyword>
<dbReference type="GO" id="GO:0000724">
    <property type="term" value="P:double-strand break repair via homologous recombination"/>
    <property type="evidence" value="ECO:0007669"/>
    <property type="project" value="TreeGrafter"/>
</dbReference>
<dbReference type="VEuPathDB" id="ToxoDB:BESB_069300"/>
<dbReference type="GeneID" id="40311856"/>
<dbReference type="InterPro" id="IPR027417">
    <property type="entry name" value="P-loop_NTPase"/>
</dbReference>
<dbReference type="GO" id="GO:0005634">
    <property type="term" value="C:nucleus"/>
    <property type="evidence" value="ECO:0007669"/>
    <property type="project" value="TreeGrafter"/>
</dbReference>
<feature type="domain" description="RecF/RecN/SMC N-terminal" evidence="6">
    <location>
        <begin position="48"/>
        <end position="1261"/>
    </location>
</feature>
<dbReference type="STRING" id="94643.A0A2A9MH30"/>
<feature type="compositionally biased region" description="Acidic residues" evidence="5">
    <location>
        <begin position="1026"/>
        <end position="1043"/>
    </location>
</feature>
<comment type="caution">
    <text evidence="7">The sequence shown here is derived from an EMBL/GenBank/DDBJ whole genome shotgun (WGS) entry which is preliminary data.</text>
</comment>
<gene>
    <name evidence="7" type="ORF">BESB_069300</name>
</gene>
<feature type="coiled-coil region" evidence="4">
    <location>
        <begin position="281"/>
        <end position="315"/>
    </location>
</feature>
<feature type="region of interest" description="Disordered" evidence="5">
    <location>
        <begin position="1376"/>
        <end position="1402"/>
    </location>
</feature>
<dbReference type="RefSeq" id="XP_029218906.1">
    <property type="nucleotide sequence ID" value="XM_029365323.1"/>
</dbReference>
<evidence type="ECO:0000256" key="3">
    <source>
        <dbReference type="ARBA" id="ARBA00023054"/>
    </source>
</evidence>
<dbReference type="PANTHER" id="PTHR45916:SF1">
    <property type="entry name" value="STRUCTURAL MAINTENANCE OF CHROMOSOMES PROTEIN 5"/>
    <property type="match status" value="1"/>
</dbReference>
<dbReference type="InterPro" id="IPR003395">
    <property type="entry name" value="RecF/RecN/SMC_N"/>
</dbReference>
<dbReference type="SUPFAM" id="SSF52540">
    <property type="entry name" value="P-loop containing nucleoside triphosphate hydrolases"/>
    <property type="match status" value="1"/>
</dbReference>
<dbReference type="Gene3D" id="3.40.50.300">
    <property type="entry name" value="P-loop containing nucleotide triphosphate hydrolases"/>
    <property type="match status" value="2"/>
</dbReference>
<comment type="similarity">
    <text evidence="1">Belongs to the SMC family. SMC5 subfamily.</text>
</comment>
<feature type="coiled-coil region" evidence="4">
    <location>
        <begin position="352"/>
        <end position="460"/>
    </location>
</feature>
<feature type="region of interest" description="Disordered" evidence="5">
    <location>
        <begin position="1167"/>
        <end position="1188"/>
    </location>
</feature>
<evidence type="ECO:0000256" key="1">
    <source>
        <dbReference type="ARBA" id="ARBA00010171"/>
    </source>
</evidence>
<dbReference type="PANTHER" id="PTHR45916">
    <property type="entry name" value="STRUCTURAL MAINTENANCE OF CHROMOSOMES PROTEIN 5"/>
    <property type="match status" value="1"/>
</dbReference>
<feature type="coiled-coil region" evidence="4">
    <location>
        <begin position="902"/>
        <end position="950"/>
    </location>
</feature>
<feature type="compositionally biased region" description="Low complexity" evidence="5">
    <location>
        <begin position="1167"/>
        <end position="1181"/>
    </location>
</feature>
<protein>
    <recommendedName>
        <fullName evidence="2">Structural maintenance of chromosomes protein 5</fullName>
    </recommendedName>
</protein>
<sequence length="1402" mass="157876">MARLGSLTSGASGTQHEGEGGVRRVAPTQAELTARFPFVRDCLPGQLLQLRLENWMAYTGPVEVNFLTGINLLAAPNGAGKSSLLCAMAFGLGYDVSHISRRGSRLRDFIKVGFSTCSVACVLVGRRPGEFVTTKRELRLSGDQTTSTFYINGRECGVEARAEFHRKLKLQVDNLICFMPQERVPEFATMRPEALFMATLRAIDFDLHEAYVGLRDWEAKREETEALLTEGRADLLVLSRAVEKLRLEHEELQRLQGCEKKRILCEGKILQLRLSAVRQSRSEQMRGREKLEKKLDKAKAAVARVDEKLRAVEAVLRRVTQDRGRLTARWIRAQETVGTQLEDFVADAMADVERLESKIAALPEKAQEWKAERERLEKEFAVRHTVLERARATEEKVRLEAERDKAHVAARMQEIQDVVAECSARRRALQQEAAEARLRLQTLESEEQDLHRQIATERRKEAILRENREGAAVKNLFHFLASGGGDRGRQQSLQTALQLQREKKLRHSFGPVALITKVRSARYRPYVEHLLQARLAAFVCVDEEEMKLLSRLSCHGLLLRADLRGRVRLPTATAQMKAMGVECFIHEQLAFEAASVEDAAEGERGCVKDEGAGETRDDAARRRRQEAVEAVIRETVVSFTNANSIFVARDSLTPQEEQRMQQFMKDELARVFQFPVRKLVYFKGNAVHSVQKSIHDNFWIDACDVLRTRLPAHAQPPAASREKQGSAGAPAAASTAATVSSAALAPAFAGVLDVVAEGVPRRVGEGDKEASACRRREEAFAARRVQILQERERHVQKLEELETACDNVTRRRQMAVAERQTLIEKDTKLAKAAHDVAFAKELFEAVATEIRALDAKRPPRGALLAEQRRLQQRIWDRLSEALCSEQAAAKKLHALADSWLKMREEAASVEGYREELRKLKDERQAPAQEVLKLEAEVFELAAAIAVLEREIETRADSFERWNEEAALLYRNVFLSFDDFEASAADPSPANRRSRQRKRLRGGDEAERSESEEETVDRKRPRRSEDAESDEDLFQERSIEEDEEQRNTDFRAFLRRVKDDLRQANLPDDEAELKSLIDACTEELERSGGGNRQAFRDFRAKVQEKKKRETDVARLEEKAKSQQEKIDKVKESWHRRITEIVSTVSRRFGVFLKFINPDASGYVALHDPAAPSSSSDASASASSGGGAAPSVRDLELRICVSFYRGQPPRPLNTRHSGGERSLSTVLYLLAVQAYAREGFRVLDEINQGLDGEKEKKLFALLTRVARGWEGTDEAVETRLAGAEESSAAPARPAGGGVQYILLTPQLVKGTDYSSISVHFPFSGLHLQLRKWHDEGALCAGAEAVRRQSAKKEREEPRGYWLDKAAVHAVRQILREEDRRKAEEEVAMKKAERSKAGSARGDEH</sequence>
<evidence type="ECO:0000256" key="2">
    <source>
        <dbReference type="ARBA" id="ARBA00018687"/>
    </source>
</evidence>
<accession>A0A2A9MH30</accession>
<dbReference type="Pfam" id="PF02463">
    <property type="entry name" value="SMC_N"/>
    <property type="match status" value="1"/>
</dbReference>
<evidence type="ECO:0000256" key="4">
    <source>
        <dbReference type="SAM" id="Coils"/>
    </source>
</evidence>
<organism evidence="7 8">
    <name type="scientific">Besnoitia besnoiti</name>
    <name type="common">Apicomplexan protozoan</name>
    <dbReference type="NCBI Taxonomy" id="94643"/>
    <lineage>
        <taxon>Eukaryota</taxon>
        <taxon>Sar</taxon>
        <taxon>Alveolata</taxon>
        <taxon>Apicomplexa</taxon>
        <taxon>Conoidasida</taxon>
        <taxon>Coccidia</taxon>
        <taxon>Eucoccidiorida</taxon>
        <taxon>Eimeriorina</taxon>
        <taxon>Sarcocystidae</taxon>
        <taxon>Besnoitia</taxon>
    </lineage>
</organism>
<feature type="coiled-coil region" evidence="4">
    <location>
        <begin position="1104"/>
        <end position="1131"/>
    </location>
</feature>
<evidence type="ECO:0000259" key="6">
    <source>
        <dbReference type="Pfam" id="PF02463"/>
    </source>
</evidence>
<keyword evidence="8" id="KW-1185">Reference proteome</keyword>
<dbReference type="Proteomes" id="UP000224006">
    <property type="component" value="Chromosome VI"/>
</dbReference>
<feature type="coiled-coil region" evidence="4">
    <location>
        <begin position="784"/>
        <end position="818"/>
    </location>
</feature>
<evidence type="ECO:0000313" key="8">
    <source>
        <dbReference type="Proteomes" id="UP000224006"/>
    </source>
</evidence>